<dbReference type="EMBL" id="MK072527">
    <property type="protein sequence ID" value="AYV87054.1"/>
    <property type="molecule type" value="Genomic_DNA"/>
</dbReference>
<evidence type="ECO:0000313" key="1">
    <source>
        <dbReference type="EMBL" id="AYV87054.1"/>
    </source>
</evidence>
<dbReference type="SUPFAM" id="SSF52047">
    <property type="entry name" value="RNI-like"/>
    <property type="match status" value="1"/>
</dbReference>
<gene>
    <name evidence="1" type="ORF">Sylvanvirus21_6</name>
</gene>
<organism evidence="1">
    <name type="scientific">Sylvanvirus sp</name>
    <dbReference type="NCBI Taxonomy" id="2487774"/>
    <lineage>
        <taxon>Viruses</taxon>
    </lineage>
</organism>
<name>A0A3G5AJQ8_9VIRU</name>
<dbReference type="InterPro" id="IPR032675">
    <property type="entry name" value="LRR_dom_sf"/>
</dbReference>
<sequence length="321" mass="36518">MVELSTPLPASKSLLAWSLCFQFLNIQLLTRIASVSSWFYTVAQSSLSRQRIHSIQLKLMSRAHALVLHSNLHSLKKQRRCKQSYLKWLSQFTCVSVERGTSGPRKELHKNDRAQQLFIAHCRCIFYLEMTGHYSHDFIDAIMCSPSLSTLISLTLNNCSFDGNEWEFTTDLKFQLRSLTIQNCVNATTRGCNRLIRHCTYLQQFSLVECSLDSRYYINVLSAICSPHLTYLALECVCVLDLHSPYIDDLCHLIAKKCKLLKTLILTNSVSKTMDLSCFYCECPDLIYIETDVSLNSQKKSPPSSCAISSTHDTHSNCAIC</sequence>
<reference evidence="1" key="1">
    <citation type="submission" date="2018-10" db="EMBL/GenBank/DDBJ databases">
        <title>Hidden diversity of soil giant viruses.</title>
        <authorList>
            <person name="Schulz F."/>
            <person name="Alteio L."/>
            <person name="Goudeau D."/>
            <person name="Ryan E.M."/>
            <person name="Malmstrom R.R."/>
            <person name="Blanchard J."/>
            <person name="Woyke T."/>
        </authorList>
    </citation>
    <scope>NUCLEOTIDE SEQUENCE</scope>
    <source>
        <strain evidence="1">SYV1</strain>
    </source>
</reference>
<protein>
    <submittedName>
        <fullName evidence="1">Uncharacterized protein</fullName>
    </submittedName>
</protein>
<dbReference type="Gene3D" id="3.80.10.10">
    <property type="entry name" value="Ribonuclease Inhibitor"/>
    <property type="match status" value="1"/>
</dbReference>
<proteinExistence type="predicted"/>
<accession>A0A3G5AJQ8</accession>